<evidence type="ECO:0000313" key="2">
    <source>
        <dbReference type="Proteomes" id="UP000293172"/>
    </source>
</evidence>
<dbReference type="AlphaFoldDB" id="A0A4Q9R715"/>
<reference evidence="1 2" key="1">
    <citation type="submission" date="2018-06" db="EMBL/GenBank/DDBJ databases">
        <title>Three novel Pseudomonas species isolated from symptomatic oak.</title>
        <authorList>
            <person name="Bueno-Gonzalez V."/>
            <person name="Brady C."/>
        </authorList>
    </citation>
    <scope>NUCLEOTIDE SEQUENCE [LARGE SCALE GENOMIC DNA]</scope>
    <source>
        <strain evidence="1 2">P6B</strain>
    </source>
</reference>
<evidence type="ECO:0000313" key="1">
    <source>
        <dbReference type="EMBL" id="TBU95685.1"/>
    </source>
</evidence>
<proteinExistence type="predicted"/>
<dbReference type="OrthoDB" id="6998416at2"/>
<dbReference type="RefSeq" id="WP_131197652.1">
    <property type="nucleotide sequence ID" value="NZ_QJUL01000007.1"/>
</dbReference>
<comment type="caution">
    <text evidence="1">The sequence shown here is derived from an EMBL/GenBank/DDBJ whole genome shotgun (WGS) entry which is preliminary data.</text>
</comment>
<accession>A0A4Q9R715</accession>
<dbReference type="EMBL" id="QJUL01000007">
    <property type="protein sequence ID" value="TBU95685.1"/>
    <property type="molecule type" value="Genomic_DNA"/>
</dbReference>
<name>A0A4Q9R715_9GAMM</name>
<protein>
    <submittedName>
        <fullName evidence="1">Uncharacterized protein</fullName>
    </submittedName>
</protein>
<gene>
    <name evidence="1" type="ORF">DNK44_07135</name>
</gene>
<sequence>MLALGGLMALSAQAAERQVYLLATVQLGGSNLAQSVFLHEPDIIELQGCLDAVRQGQRDRDWLKYRHIFRRDLFKGFTGQMRYRCAYSDLQISGWYDGPRYDQPYLISVDDDSVLSVSRAPSQAQCTTQLRALPAKPQAQSFCAMGNQRITR</sequence>
<organism evidence="1 2">
    <name type="scientific">Phytopseudomonas dryadis</name>
    <dbReference type="NCBI Taxonomy" id="2487520"/>
    <lineage>
        <taxon>Bacteria</taxon>
        <taxon>Pseudomonadati</taxon>
        <taxon>Pseudomonadota</taxon>
        <taxon>Gammaproteobacteria</taxon>
        <taxon>Pseudomonadales</taxon>
        <taxon>Pseudomonadaceae</taxon>
        <taxon>Phytopseudomonas</taxon>
    </lineage>
</organism>
<dbReference type="Proteomes" id="UP000293172">
    <property type="component" value="Unassembled WGS sequence"/>
</dbReference>